<dbReference type="PIRSF" id="PIRSF006470">
    <property type="entry name" value="DctB"/>
    <property type="match status" value="1"/>
</dbReference>
<dbReference type="GO" id="GO:0055085">
    <property type="term" value="P:transmembrane transport"/>
    <property type="evidence" value="ECO:0007669"/>
    <property type="project" value="InterPro"/>
</dbReference>
<dbReference type="Proteomes" id="UP000270626">
    <property type="component" value="Unassembled WGS sequence"/>
</dbReference>
<dbReference type="GO" id="GO:0030288">
    <property type="term" value="C:outer membrane-bounded periplasmic space"/>
    <property type="evidence" value="ECO:0007669"/>
    <property type="project" value="InterPro"/>
</dbReference>
<dbReference type="InterPro" id="IPR004682">
    <property type="entry name" value="TRAP_DctP"/>
</dbReference>
<proteinExistence type="predicted"/>
<accession>A0A495WJR0</accession>
<keyword evidence="4" id="KW-1185">Reference proteome</keyword>
<organism evidence="3 4">
    <name type="scientific">Azonexus fungiphilus</name>
    <dbReference type="NCBI Taxonomy" id="146940"/>
    <lineage>
        <taxon>Bacteria</taxon>
        <taxon>Pseudomonadati</taxon>
        <taxon>Pseudomonadota</taxon>
        <taxon>Betaproteobacteria</taxon>
        <taxon>Rhodocyclales</taxon>
        <taxon>Azonexaceae</taxon>
        <taxon>Azonexus</taxon>
    </lineage>
</organism>
<keyword evidence="1 2" id="KW-0732">Signal</keyword>
<dbReference type="Gene3D" id="3.40.190.170">
    <property type="entry name" value="Bacterial extracellular solute-binding protein, family 7"/>
    <property type="match status" value="1"/>
</dbReference>
<keyword evidence="3" id="KW-0675">Receptor</keyword>
<dbReference type="Pfam" id="PF03480">
    <property type="entry name" value="DctP"/>
    <property type="match status" value="1"/>
</dbReference>
<evidence type="ECO:0000313" key="4">
    <source>
        <dbReference type="Proteomes" id="UP000270626"/>
    </source>
</evidence>
<gene>
    <name evidence="3" type="ORF">DFR40_1010</name>
</gene>
<evidence type="ECO:0000313" key="3">
    <source>
        <dbReference type="EMBL" id="RKT60863.1"/>
    </source>
</evidence>
<dbReference type="InterPro" id="IPR038404">
    <property type="entry name" value="TRAP_DctP_sf"/>
</dbReference>
<protein>
    <submittedName>
        <fullName evidence="3">Tripartite ATP-independent transporter DctP family solute receptor</fullName>
    </submittedName>
</protein>
<feature type="chain" id="PRO_5019743651" evidence="2">
    <location>
        <begin position="36"/>
        <end position="336"/>
    </location>
</feature>
<dbReference type="PANTHER" id="PTHR33376:SF2">
    <property type="entry name" value="DICARBOXYLATE-BINDING PERIPLASMIC PROTEIN"/>
    <property type="match status" value="1"/>
</dbReference>
<name>A0A495WJR0_9RHOO</name>
<sequence>MVWLHTPRKRQEINMKKSLIAVAAALAFASSASWAQQVLRLSHNAAPGNPKAEASLKFAQLVAEKTAGRVKIEVGGNAQFGDDAESLTNMRLGTLAFSTNSQGATSGVVPQFSVIGLPFLFRDLNHAYKVVDGPIGEKLNELAKAKGLVVLALWDNGIRHTSNNKRPIVKPEDLAGIKVRTPPDPITLDIFKALGANPGPLAFSELYIALQQGVFDGQENPLMNIYSSKVYEVQKYISLTGHKYETTPLLASKMIWDTIKPADQQAIREAAIEAGKFNRQMSLAADADLRKKLTDAGVKINEVDQAAFAAKTKTVYDKWAKQYPDLVKLIVTEAAK</sequence>
<dbReference type="AlphaFoldDB" id="A0A495WJR0"/>
<comment type="caution">
    <text evidence="3">The sequence shown here is derived from an EMBL/GenBank/DDBJ whole genome shotgun (WGS) entry which is preliminary data.</text>
</comment>
<evidence type="ECO:0000256" key="2">
    <source>
        <dbReference type="SAM" id="SignalP"/>
    </source>
</evidence>
<dbReference type="CDD" id="cd13603">
    <property type="entry name" value="PBP2_TRAP_Siap_TeaA_like"/>
    <property type="match status" value="1"/>
</dbReference>
<reference evidence="3 4" key="1">
    <citation type="submission" date="2018-10" db="EMBL/GenBank/DDBJ databases">
        <title>Genomic Encyclopedia of Type Strains, Phase IV (KMG-IV): sequencing the most valuable type-strain genomes for metagenomic binning, comparative biology and taxonomic classification.</title>
        <authorList>
            <person name="Goeker M."/>
        </authorList>
    </citation>
    <scope>NUCLEOTIDE SEQUENCE [LARGE SCALE GENOMIC DNA]</scope>
    <source>
        <strain evidence="3 4">DSM 23841</strain>
    </source>
</reference>
<feature type="signal peptide" evidence="2">
    <location>
        <begin position="1"/>
        <end position="35"/>
    </location>
</feature>
<dbReference type="EMBL" id="RBXP01000011">
    <property type="protein sequence ID" value="RKT60863.1"/>
    <property type="molecule type" value="Genomic_DNA"/>
</dbReference>
<dbReference type="NCBIfam" id="NF037995">
    <property type="entry name" value="TRAP_S1"/>
    <property type="match status" value="1"/>
</dbReference>
<evidence type="ECO:0000256" key="1">
    <source>
        <dbReference type="ARBA" id="ARBA00022729"/>
    </source>
</evidence>
<dbReference type="GO" id="GO:0030246">
    <property type="term" value="F:carbohydrate binding"/>
    <property type="evidence" value="ECO:0007669"/>
    <property type="project" value="TreeGrafter"/>
</dbReference>
<dbReference type="NCBIfam" id="TIGR00787">
    <property type="entry name" value="dctP"/>
    <property type="match status" value="1"/>
</dbReference>
<dbReference type="PANTHER" id="PTHR33376">
    <property type="match status" value="1"/>
</dbReference>
<dbReference type="InterPro" id="IPR018389">
    <property type="entry name" value="DctP_fam"/>
</dbReference>